<gene>
    <name evidence="4" type="ORF">SAMN04488057_110117</name>
</gene>
<dbReference type="CDD" id="cd13542">
    <property type="entry name" value="PBP2_FutA1_ilke"/>
    <property type="match status" value="1"/>
</dbReference>
<dbReference type="GO" id="GO:0046872">
    <property type="term" value="F:metal ion binding"/>
    <property type="evidence" value="ECO:0007669"/>
    <property type="project" value="UniProtKB-KW"/>
</dbReference>
<dbReference type="RefSeq" id="WP_084097375.1">
    <property type="nucleotide sequence ID" value="NZ_FRCY01000010.1"/>
</dbReference>
<feature type="binding site" evidence="3">
    <location>
        <position position="36"/>
    </location>
    <ligand>
        <name>Fe cation</name>
        <dbReference type="ChEBI" id="CHEBI:24875"/>
    </ligand>
</feature>
<keyword evidence="5" id="KW-1185">Reference proteome</keyword>
<dbReference type="Pfam" id="PF13416">
    <property type="entry name" value="SBP_bac_8"/>
    <property type="match status" value="1"/>
</dbReference>
<evidence type="ECO:0000313" key="4">
    <source>
        <dbReference type="EMBL" id="SHN20619.1"/>
    </source>
</evidence>
<keyword evidence="3" id="KW-0479">Metal-binding</keyword>
<dbReference type="Gene3D" id="3.40.190.10">
    <property type="entry name" value="Periplasmic binding protein-like II"/>
    <property type="match status" value="2"/>
</dbReference>
<protein>
    <submittedName>
        <fullName evidence="4">Iron(III) transport system substrate-binding protein</fullName>
    </submittedName>
</protein>
<dbReference type="PROSITE" id="PS51257">
    <property type="entry name" value="PROKAR_LIPOPROTEIN"/>
    <property type="match status" value="1"/>
</dbReference>
<dbReference type="GO" id="GO:0030288">
    <property type="term" value="C:outer membrane-bounded periplasmic space"/>
    <property type="evidence" value="ECO:0007669"/>
    <property type="project" value="TreeGrafter"/>
</dbReference>
<dbReference type="EMBL" id="FRCY01000010">
    <property type="protein sequence ID" value="SHN20619.1"/>
    <property type="molecule type" value="Genomic_DNA"/>
</dbReference>
<evidence type="ECO:0000256" key="3">
    <source>
        <dbReference type="PIRSR" id="PIRSR002825-1"/>
    </source>
</evidence>
<sequence length="342" mass="38383">MKNYRNIFALVSLLSIVSFSCTRNEGEEVNVYTHRHYDADQQLFDAFTEETGIKVNVVSASADELIQKLELEGAGSPADVLFTVDAGRLHRAKEKNLLQPVTSEILETNIPSKFRSPEGLWFGLTYRARILAYHKERVNRDELDSYESLTNEMWKGRVLTRSSENIYNQSLLASLIVAHGEEAAEEWAAGLLENMARDPKGSDRDQVKAVASGEGDVAIVNSYYIGIMLNDPNEETVKAARQVEVFFPNQNDRGTHINVSGIGVTRHAPNRDNAIRLIEFLSEEKSQEVLANVNYEYPVNPRVAPSELLQSWGEFKADDINLSLLGENNSEAVMIFDKVGWN</sequence>
<feature type="binding site" evidence="3">
    <location>
        <position position="224"/>
    </location>
    <ligand>
        <name>Fe cation</name>
        <dbReference type="ChEBI" id="CHEBI:24875"/>
    </ligand>
</feature>
<organism evidence="4 5">
    <name type="scientific">Cyclobacterium lianum</name>
    <dbReference type="NCBI Taxonomy" id="388280"/>
    <lineage>
        <taxon>Bacteria</taxon>
        <taxon>Pseudomonadati</taxon>
        <taxon>Bacteroidota</taxon>
        <taxon>Cytophagia</taxon>
        <taxon>Cytophagales</taxon>
        <taxon>Cyclobacteriaceae</taxon>
        <taxon>Cyclobacterium</taxon>
    </lineage>
</organism>
<evidence type="ECO:0000313" key="5">
    <source>
        <dbReference type="Proteomes" id="UP000184513"/>
    </source>
</evidence>
<dbReference type="STRING" id="388280.SAMN04488057_110117"/>
<dbReference type="Proteomes" id="UP000184513">
    <property type="component" value="Unassembled WGS sequence"/>
</dbReference>
<accession>A0A1M7PT55</accession>
<feature type="binding site" evidence="3">
    <location>
        <position position="223"/>
    </location>
    <ligand>
        <name>Fe cation</name>
        <dbReference type="ChEBI" id="CHEBI:24875"/>
    </ligand>
</feature>
<evidence type="ECO:0000256" key="1">
    <source>
        <dbReference type="ARBA" id="ARBA00008520"/>
    </source>
</evidence>
<reference evidence="4 5" key="1">
    <citation type="submission" date="2016-11" db="EMBL/GenBank/DDBJ databases">
        <authorList>
            <person name="Jaros S."/>
            <person name="Januszkiewicz K."/>
            <person name="Wedrychowicz H."/>
        </authorList>
    </citation>
    <scope>NUCLEOTIDE SEQUENCE [LARGE SCALE GENOMIC DNA]</scope>
    <source>
        <strain evidence="4 5">CGMCC 1.6102</strain>
    </source>
</reference>
<keyword evidence="2" id="KW-0732">Signal</keyword>
<keyword evidence="3" id="KW-0408">Iron</keyword>
<dbReference type="PIRSF" id="PIRSF002825">
    <property type="entry name" value="CfbpA"/>
    <property type="match status" value="1"/>
</dbReference>
<proteinExistence type="inferred from homology"/>
<dbReference type="PANTHER" id="PTHR30006">
    <property type="entry name" value="THIAMINE-BINDING PERIPLASMIC PROTEIN-RELATED"/>
    <property type="match status" value="1"/>
</dbReference>
<evidence type="ECO:0000256" key="2">
    <source>
        <dbReference type="ARBA" id="ARBA00022729"/>
    </source>
</evidence>
<dbReference type="SUPFAM" id="SSF53850">
    <property type="entry name" value="Periplasmic binding protein-like II"/>
    <property type="match status" value="1"/>
</dbReference>
<dbReference type="InterPro" id="IPR026045">
    <property type="entry name" value="Ferric-bd"/>
</dbReference>
<comment type="similarity">
    <text evidence="1">Belongs to the bacterial solute-binding protein 1 family.</text>
</comment>
<name>A0A1M7PT55_9BACT</name>
<dbReference type="PANTHER" id="PTHR30006:SF15">
    <property type="entry name" value="IRON-UTILIZATION PERIPLASMIC PROTEIN"/>
    <property type="match status" value="1"/>
</dbReference>
<dbReference type="AlphaFoldDB" id="A0A1M7PT55"/>
<dbReference type="InterPro" id="IPR006059">
    <property type="entry name" value="SBP"/>
</dbReference>